<evidence type="ECO:0000256" key="4">
    <source>
        <dbReference type="ARBA" id="ARBA00022519"/>
    </source>
</evidence>
<feature type="transmembrane region" description="Helical" evidence="8">
    <location>
        <begin position="21"/>
        <end position="46"/>
    </location>
</feature>
<feature type="transmembrane region" description="Helical" evidence="8">
    <location>
        <begin position="221"/>
        <end position="243"/>
    </location>
</feature>
<keyword evidence="7 8" id="KW-0472">Membrane</keyword>
<evidence type="ECO:0000256" key="5">
    <source>
        <dbReference type="ARBA" id="ARBA00022692"/>
    </source>
</evidence>
<evidence type="ECO:0000256" key="2">
    <source>
        <dbReference type="ARBA" id="ARBA00022448"/>
    </source>
</evidence>
<reference evidence="10 11" key="1">
    <citation type="submission" date="2019-12" db="EMBL/GenBank/DDBJ databases">
        <title>Snethiella sp. nov. sp. isolated from sea sand.</title>
        <authorList>
            <person name="Kim J."/>
            <person name="Jeong S.E."/>
            <person name="Jung H.S."/>
            <person name="Jeon C.O."/>
        </authorList>
    </citation>
    <scope>NUCLEOTIDE SEQUENCE [LARGE SCALE GENOMIC DNA]</scope>
    <source>
        <strain evidence="10 11">DP05</strain>
    </source>
</reference>
<feature type="transmembrane region" description="Helical" evidence="8">
    <location>
        <begin position="77"/>
        <end position="98"/>
    </location>
</feature>
<comment type="caution">
    <text evidence="10">The sequence shown here is derived from an EMBL/GenBank/DDBJ whole genome shotgun (WGS) entry which is preliminary data.</text>
</comment>
<feature type="transmembrane region" description="Helical" evidence="8">
    <location>
        <begin position="119"/>
        <end position="143"/>
    </location>
</feature>
<dbReference type="PANTHER" id="PTHR43357:SF4">
    <property type="entry name" value="INNER MEMBRANE ABC TRANSPORTER PERMEASE PROTEIN YDCV"/>
    <property type="match status" value="1"/>
</dbReference>
<keyword evidence="4" id="KW-0997">Cell inner membrane</keyword>
<gene>
    <name evidence="10" type="ORF">GQE98_01995</name>
</gene>
<dbReference type="InterPro" id="IPR000515">
    <property type="entry name" value="MetI-like"/>
</dbReference>
<feature type="transmembrane region" description="Helical" evidence="8">
    <location>
        <begin position="250"/>
        <end position="270"/>
    </location>
</feature>
<sequence length="286" mass="30887">MCDLEKELEVKRQRIESGEGLSWLTWFSLILLISWLILPLIPLAVWSISRSWFFPDITPSAYSLRAWSYVFSNTSEVLPALGVTTLIAFCATIVSAVIGVPAGRALGLYQFRGKAAIELLILAPTIVPGIAVALGLHVVFLNIGLAGSYLGVLIVHLIPTLPYMVLVMAGVFANYNPNTEAQARSLGASAIQTFYYVTLPAILPGLLIGSLFTFLVSWSQYILTLLIGGGRVVTLPLLLFNFASAGRNDITGAISMIYILPGVVLLLLGARHLTGRNSAAESLRQI</sequence>
<evidence type="ECO:0000256" key="8">
    <source>
        <dbReference type="RuleBase" id="RU363032"/>
    </source>
</evidence>
<dbReference type="PANTHER" id="PTHR43357">
    <property type="entry name" value="INNER MEMBRANE ABC TRANSPORTER PERMEASE PROTEIN YDCV"/>
    <property type="match status" value="1"/>
</dbReference>
<accession>A0A6L8W5A2</accession>
<proteinExistence type="inferred from homology"/>
<dbReference type="Proteomes" id="UP000476030">
    <property type="component" value="Unassembled WGS sequence"/>
</dbReference>
<feature type="domain" description="ABC transmembrane type-1" evidence="9">
    <location>
        <begin position="81"/>
        <end position="269"/>
    </location>
</feature>
<dbReference type="Pfam" id="PF00528">
    <property type="entry name" value="BPD_transp_1"/>
    <property type="match status" value="1"/>
</dbReference>
<keyword evidence="2 8" id="KW-0813">Transport</keyword>
<name>A0A6L8W5A2_9PROT</name>
<evidence type="ECO:0000256" key="3">
    <source>
        <dbReference type="ARBA" id="ARBA00022475"/>
    </source>
</evidence>
<organism evidence="10 11">
    <name type="scientific">Sneathiella litorea</name>
    <dbReference type="NCBI Taxonomy" id="2606216"/>
    <lineage>
        <taxon>Bacteria</taxon>
        <taxon>Pseudomonadati</taxon>
        <taxon>Pseudomonadota</taxon>
        <taxon>Alphaproteobacteria</taxon>
        <taxon>Sneathiellales</taxon>
        <taxon>Sneathiellaceae</taxon>
        <taxon>Sneathiella</taxon>
    </lineage>
</organism>
<keyword evidence="6 8" id="KW-1133">Transmembrane helix</keyword>
<keyword evidence="11" id="KW-1185">Reference proteome</keyword>
<evidence type="ECO:0000256" key="1">
    <source>
        <dbReference type="ARBA" id="ARBA00004429"/>
    </source>
</evidence>
<dbReference type="EMBL" id="WTUW01000001">
    <property type="protein sequence ID" value="MZR29397.1"/>
    <property type="molecule type" value="Genomic_DNA"/>
</dbReference>
<dbReference type="AlphaFoldDB" id="A0A6L8W5A2"/>
<feature type="transmembrane region" description="Helical" evidence="8">
    <location>
        <begin position="149"/>
        <end position="173"/>
    </location>
</feature>
<evidence type="ECO:0000256" key="6">
    <source>
        <dbReference type="ARBA" id="ARBA00022989"/>
    </source>
</evidence>
<comment type="subcellular location">
    <subcellularLocation>
        <location evidence="1">Cell inner membrane</location>
        <topology evidence="1">Multi-pass membrane protein</topology>
    </subcellularLocation>
    <subcellularLocation>
        <location evidence="8">Cell membrane</location>
        <topology evidence="8">Multi-pass membrane protein</topology>
    </subcellularLocation>
</comment>
<protein>
    <submittedName>
        <fullName evidence="10">ABC transporter permease subunit</fullName>
    </submittedName>
</protein>
<dbReference type="GO" id="GO:0055085">
    <property type="term" value="P:transmembrane transport"/>
    <property type="evidence" value="ECO:0007669"/>
    <property type="project" value="InterPro"/>
</dbReference>
<dbReference type="CDD" id="cd06261">
    <property type="entry name" value="TM_PBP2"/>
    <property type="match status" value="1"/>
</dbReference>
<evidence type="ECO:0000313" key="10">
    <source>
        <dbReference type="EMBL" id="MZR29397.1"/>
    </source>
</evidence>
<dbReference type="SUPFAM" id="SSF161098">
    <property type="entry name" value="MetI-like"/>
    <property type="match status" value="1"/>
</dbReference>
<dbReference type="GO" id="GO:0005886">
    <property type="term" value="C:plasma membrane"/>
    <property type="evidence" value="ECO:0007669"/>
    <property type="project" value="UniProtKB-SubCell"/>
</dbReference>
<evidence type="ECO:0000313" key="11">
    <source>
        <dbReference type="Proteomes" id="UP000476030"/>
    </source>
</evidence>
<dbReference type="PROSITE" id="PS50928">
    <property type="entry name" value="ABC_TM1"/>
    <property type="match status" value="1"/>
</dbReference>
<keyword evidence="5 8" id="KW-0812">Transmembrane</keyword>
<feature type="transmembrane region" description="Helical" evidence="8">
    <location>
        <begin position="194"/>
        <end position="215"/>
    </location>
</feature>
<evidence type="ECO:0000259" key="9">
    <source>
        <dbReference type="PROSITE" id="PS50928"/>
    </source>
</evidence>
<dbReference type="Gene3D" id="1.10.3720.10">
    <property type="entry name" value="MetI-like"/>
    <property type="match status" value="1"/>
</dbReference>
<evidence type="ECO:0000256" key="7">
    <source>
        <dbReference type="ARBA" id="ARBA00023136"/>
    </source>
</evidence>
<dbReference type="InterPro" id="IPR035906">
    <property type="entry name" value="MetI-like_sf"/>
</dbReference>
<keyword evidence="3" id="KW-1003">Cell membrane</keyword>
<comment type="similarity">
    <text evidence="8">Belongs to the binding-protein-dependent transport system permease family.</text>
</comment>